<dbReference type="Proteomes" id="UP001141950">
    <property type="component" value="Unassembled WGS sequence"/>
</dbReference>
<dbReference type="RefSeq" id="WP_257442634.1">
    <property type="nucleotide sequence ID" value="NZ_JANIPJ010000002.1"/>
</dbReference>
<dbReference type="Pfam" id="PF10282">
    <property type="entry name" value="Lactonase"/>
    <property type="match status" value="1"/>
</dbReference>
<dbReference type="InterPro" id="IPR050282">
    <property type="entry name" value="Cycloisomerase_2"/>
</dbReference>
<dbReference type="InterPro" id="IPR011048">
    <property type="entry name" value="Haem_d1_sf"/>
</dbReference>
<accession>A0A9X2S8V2</accession>
<protein>
    <submittedName>
        <fullName evidence="2">Lactonase family protein</fullName>
    </submittedName>
</protein>
<name>A0A9X2S8V2_9BACL</name>
<dbReference type="InterPro" id="IPR015943">
    <property type="entry name" value="WD40/YVTN_repeat-like_dom_sf"/>
</dbReference>
<evidence type="ECO:0000313" key="3">
    <source>
        <dbReference type="Proteomes" id="UP001141950"/>
    </source>
</evidence>
<proteinExistence type="inferred from homology"/>
<reference evidence="2" key="1">
    <citation type="submission" date="2022-08" db="EMBL/GenBank/DDBJ databases">
        <title>The genomic sequence of strain Paenibacillus sp. SCIV0701.</title>
        <authorList>
            <person name="Zhao H."/>
        </authorList>
    </citation>
    <scope>NUCLEOTIDE SEQUENCE</scope>
    <source>
        <strain evidence="2">SCIV0701</strain>
    </source>
</reference>
<dbReference type="SUPFAM" id="SSF51004">
    <property type="entry name" value="C-terminal (heme d1) domain of cytochrome cd1-nitrite reductase"/>
    <property type="match status" value="1"/>
</dbReference>
<sequence>MPRELLVFTGAYAEESDKGICVYRMNEESGQLTEIHHVTGLKNPTFIHVDPDHKRLYAISEGVNDEGKKIGEAAAFRIGEDGYSLTLINKKVTVQSTTCHIQKDANNRFLTVTSYHGGMIGLLDLDAEGGIGKLLDVKQHEGSSVHPNQDRPHPHSSFYSPDGQYLFVQDMGLDLIVTYKLDAEAGKLILHDQTKLQPGAGPRHLALHPTGQYAYVINELDSTVTAFGFNAAEGKLTAFQTISTLPSDYKGDNGCAEIAMSPDGRFLYGSNRGHDSIVVYAVDAGTGQLTTIQHMSVGGGHPRHFALTPEGQYLIAANRDTNNLVTFRVDRNEGTLAPTGHEAEASKPVCVIPLYV</sequence>
<dbReference type="GO" id="GO:0017057">
    <property type="term" value="F:6-phosphogluconolactonase activity"/>
    <property type="evidence" value="ECO:0007669"/>
    <property type="project" value="TreeGrafter"/>
</dbReference>
<dbReference type="Gene3D" id="2.130.10.10">
    <property type="entry name" value="YVTN repeat-like/Quinoprotein amine dehydrogenase"/>
    <property type="match status" value="1"/>
</dbReference>
<evidence type="ECO:0000256" key="1">
    <source>
        <dbReference type="ARBA" id="ARBA00005564"/>
    </source>
</evidence>
<dbReference type="EMBL" id="JANIPJ010000002">
    <property type="protein sequence ID" value="MCR2802838.1"/>
    <property type="molecule type" value="Genomic_DNA"/>
</dbReference>
<dbReference type="PANTHER" id="PTHR30344">
    <property type="entry name" value="6-PHOSPHOGLUCONOLACTONASE-RELATED"/>
    <property type="match status" value="1"/>
</dbReference>
<dbReference type="AlphaFoldDB" id="A0A9X2S8V2"/>
<keyword evidence="3" id="KW-1185">Reference proteome</keyword>
<dbReference type="InterPro" id="IPR019405">
    <property type="entry name" value="Lactonase_7-beta_prop"/>
</dbReference>
<dbReference type="GO" id="GO:0005829">
    <property type="term" value="C:cytosol"/>
    <property type="evidence" value="ECO:0007669"/>
    <property type="project" value="TreeGrafter"/>
</dbReference>
<comment type="caution">
    <text evidence="2">The sequence shown here is derived from an EMBL/GenBank/DDBJ whole genome shotgun (WGS) entry which is preliminary data.</text>
</comment>
<organism evidence="2 3">
    <name type="scientific">Paenibacillus soyae</name>
    <dbReference type="NCBI Taxonomy" id="2969249"/>
    <lineage>
        <taxon>Bacteria</taxon>
        <taxon>Bacillati</taxon>
        <taxon>Bacillota</taxon>
        <taxon>Bacilli</taxon>
        <taxon>Bacillales</taxon>
        <taxon>Paenibacillaceae</taxon>
        <taxon>Paenibacillus</taxon>
    </lineage>
</organism>
<dbReference type="PANTHER" id="PTHR30344:SF1">
    <property type="entry name" value="6-PHOSPHOGLUCONOLACTONASE"/>
    <property type="match status" value="1"/>
</dbReference>
<gene>
    <name evidence="2" type="ORF">NQZ67_02995</name>
</gene>
<comment type="similarity">
    <text evidence="1">Belongs to the cycloisomerase 2 family.</text>
</comment>
<evidence type="ECO:0000313" key="2">
    <source>
        <dbReference type="EMBL" id="MCR2802838.1"/>
    </source>
</evidence>